<dbReference type="EMBL" id="HBGE01094141">
    <property type="protein sequence ID" value="CAD9179258.1"/>
    <property type="molecule type" value="Transcribed_RNA"/>
</dbReference>
<organism evidence="2">
    <name type="scientific">Alexandrium catenella</name>
    <name type="common">Red tide dinoflagellate</name>
    <name type="synonym">Gonyaulax catenella</name>
    <dbReference type="NCBI Taxonomy" id="2925"/>
    <lineage>
        <taxon>Eukaryota</taxon>
        <taxon>Sar</taxon>
        <taxon>Alveolata</taxon>
        <taxon>Dinophyceae</taxon>
        <taxon>Gonyaulacales</taxon>
        <taxon>Pyrocystaceae</taxon>
        <taxon>Alexandrium</taxon>
    </lineage>
</organism>
<protein>
    <submittedName>
        <fullName evidence="2">Uncharacterized protein</fullName>
    </submittedName>
</protein>
<sequence length="184" mass="19871">MAADDTVEMKSSSQQAIDRRMASMSTCAPSCECLDELGDNDFEADQETDEGDEEIEGRSFTEFDDTPLVTPRHHLGLSLLDETSLTCQANDAQDANKSNVDLGLTEAGSHNDKKLGSLRRVPRSYNFWELCDLEAASVDAPGSSSDGGCSTPNAAAKGIGGLRRVPRSYDFRELCDLEAVDLLA</sequence>
<accession>A0A7S1RY99</accession>
<reference evidence="2" key="1">
    <citation type="submission" date="2021-01" db="EMBL/GenBank/DDBJ databases">
        <authorList>
            <person name="Corre E."/>
            <person name="Pelletier E."/>
            <person name="Niang G."/>
            <person name="Scheremetjew M."/>
            <person name="Finn R."/>
            <person name="Kale V."/>
            <person name="Holt S."/>
            <person name="Cochrane G."/>
            <person name="Meng A."/>
            <person name="Brown T."/>
            <person name="Cohen L."/>
        </authorList>
    </citation>
    <scope>NUCLEOTIDE SEQUENCE</scope>
    <source>
        <strain evidence="2">OF101</strain>
    </source>
</reference>
<evidence type="ECO:0000256" key="1">
    <source>
        <dbReference type="SAM" id="MobiDB-lite"/>
    </source>
</evidence>
<name>A0A7S1RY99_ALECA</name>
<gene>
    <name evidence="2" type="ORF">ACAT0790_LOCUS56030</name>
</gene>
<feature type="compositionally biased region" description="Acidic residues" evidence="1">
    <location>
        <begin position="38"/>
        <end position="55"/>
    </location>
</feature>
<proteinExistence type="predicted"/>
<evidence type="ECO:0000313" key="2">
    <source>
        <dbReference type="EMBL" id="CAD9179258.1"/>
    </source>
</evidence>
<feature type="region of interest" description="Disordered" evidence="1">
    <location>
        <begin position="1"/>
        <end position="21"/>
    </location>
</feature>
<dbReference type="AlphaFoldDB" id="A0A7S1RY99"/>
<feature type="region of interest" description="Disordered" evidence="1">
    <location>
        <begin position="38"/>
        <end position="67"/>
    </location>
</feature>